<proteinExistence type="predicted"/>
<dbReference type="EMBL" id="LXEU01000010">
    <property type="protein sequence ID" value="OAT55999.1"/>
    <property type="molecule type" value="Genomic_DNA"/>
</dbReference>
<name>A0A1B7K770_9ENTR</name>
<reference evidence="2 3" key="1">
    <citation type="submission" date="2016-04" db="EMBL/GenBank/DDBJ databases">
        <title>ATOL: Assembling a taxonomically balanced genome-scale reconstruction of the evolutionary history of the Enterobacteriaceae.</title>
        <authorList>
            <person name="Plunkett G.III."/>
            <person name="Neeno-Eckwall E.C."/>
            <person name="Glasner J.D."/>
            <person name="Perna N.T."/>
        </authorList>
    </citation>
    <scope>NUCLEOTIDE SEQUENCE [LARGE SCALE GENOMIC DNA]</scope>
    <source>
        <strain evidence="2 3">ATCC 51603</strain>
    </source>
</reference>
<keyword evidence="1" id="KW-0472">Membrane</keyword>
<gene>
    <name evidence="2" type="ORF">M989_00384</name>
</gene>
<dbReference type="RefSeq" id="WP_064541273.1">
    <property type="nucleotide sequence ID" value="NZ_LXEU01000010.1"/>
</dbReference>
<accession>A0A1B7K770</accession>
<evidence type="ECO:0000313" key="2">
    <source>
        <dbReference type="EMBL" id="OAT55999.1"/>
    </source>
</evidence>
<dbReference type="Proteomes" id="UP000078386">
    <property type="component" value="Unassembled WGS sequence"/>
</dbReference>
<sequence>MTVLLPIIVLIFTVFFIFPTRKFFYRSNHPDQKDGRKLISSSSLMLQKFGRSRGYKADYYFDAQNLYEVIDSITSTIPLASIVEVKRGTTRIGNRSVWSVDWLIEGQRKQTRFLHNYTLFNPSFATFLDAVKQANPSARVSRLTLFIL</sequence>
<dbReference type="PATRIC" id="fig|1354264.4.peg.400"/>
<feature type="transmembrane region" description="Helical" evidence="1">
    <location>
        <begin position="6"/>
        <end position="24"/>
    </location>
</feature>
<organism evidence="2 3">
    <name type="scientific">Kluyvera georgiana ATCC 51603</name>
    <dbReference type="NCBI Taxonomy" id="1354264"/>
    <lineage>
        <taxon>Bacteria</taxon>
        <taxon>Pseudomonadati</taxon>
        <taxon>Pseudomonadota</taxon>
        <taxon>Gammaproteobacteria</taxon>
        <taxon>Enterobacterales</taxon>
        <taxon>Enterobacteriaceae</taxon>
        <taxon>Kluyvera</taxon>
    </lineage>
</organism>
<keyword evidence="1" id="KW-0812">Transmembrane</keyword>
<protein>
    <submittedName>
        <fullName evidence="2">Putative membrane protein</fullName>
    </submittedName>
</protein>
<dbReference type="AlphaFoldDB" id="A0A1B7K770"/>
<keyword evidence="1" id="KW-1133">Transmembrane helix</keyword>
<comment type="caution">
    <text evidence="2">The sequence shown here is derived from an EMBL/GenBank/DDBJ whole genome shotgun (WGS) entry which is preliminary data.</text>
</comment>
<keyword evidence="3" id="KW-1185">Reference proteome</keyword>
<evidence type="ECO:0000256" key="1">
    <source>
        <dbReference type="SAM" id="Phobius"/>
    </source>
</evidence>
<evidence type="ECO:0000313" key="3">
    <source>
        <dbReference type="Proteomes" id="UP000078386"/>
    </source>
</evidence>